<organism evidence="2 3">
    <name type="scientific">Acinetobacter indicus</name>
    <dbReference type="NCBI Taxonomy" id="756892"/>
    <lineage>
        <taxon>Bacteria</taxon>
        <taxon>Pseudomonadati</taxon>
        <taxon>Pseudomonadota</taxon>
        <taxon>Gammaproteobacteria</taxon>
        <taxon>Moraxellales</taxon>
        <taxon>Moraxellaceae</taxon>
        <taxon>Acinetobacter</taxon>
    </lineage>
</organism>
<dbReference type="RefSeq" id="WP_286379353.1">
    <property type="nucleotide sequence ID" value="NZ_JAWJYY010000001.1"/>
</dbReference>
<reference evidence="2" key="1">
    <citation type="submission" date="2023-10" db="EMBL/GenBank/DDBJ databases">
        <authorList>
            <person name="Sykes E.M.E."/>
            <person name="Khan I.U.H."/>
            <person name="Kumar A."/>
        </authorList>
    </citation>
    <scope>NUCLEOTIDE SEQUENCE</scope>
    <source>
        <strain evidence="2">IK5</strain>
    </source>
</reference>
<proteinExistence type="predicted"/>
<gene>
    <name evidence="2" type="ORF">MSG88_13650</name>
</gene>
<keyword evidence="1" id="KW-1133">Transmembrane helix</keyword>
<dbReference type="InterPro" id="IPR045584">
    <property type="entry name" value="Pilin-like"/>
</dbReference>
<dbReference type="InterPro" id="IPR012902">
    <property type="entry name" value="N_methyl_site"/>
</dbReference>
<dbReference type="AlphaFoldDB" id="A0AAW8Z795"/>
<evidence type="ECO:0000313" key="3">
    <source>
        <dbReference type="Proteomes" id="UP001284654"/>
    </source>
</evidence>
<dbReference type="PROSITE" id="PS00409">
    <property type="entry name" value="PROKAR_NTER_METHYL"/>
    <property type="match status" value="1"/>
</dbReference>
<feature type="transmembrane region" description="Helical" evidence="1">
    <location>
        <begin position="12"/>
        <end position="31"/>
    </location>
</feature>
<evidence type="ECO:0000256" key="1">
    <source>
        <dbReference type="SAM" id="Phobius"/>
    </source>
</evidence>
<keyword evidence="1" id="KW-0812">Transmembrane</keyword>
<dbReference type="Pfam" id="PF07963">
    <property type="entry name" value="N_methyl"/>
    <property type="match status" value="1"/>
</dbReference>
<dbReference type="EMBL" id="JAWJYY010000001">
    <property type="protein sequence ID" value="MDV4316772.1"/>
    <property type="molecule type" value="Genomic_DNA"/>
</dbReference>
<dbReference type="InterPro" id="IPR032092">
    <property type="entry name" value="PilW"/>
</dbReference>
<accession>A0AAW8Z795</accession>
<dbReference type="Proteomes" id="UP001284654">
    <property type="component" value="Unassembled WGS sequence"/>
</dbReference>
<sequence>MNNQRGFTLIELMIALVLGSLIVAASIQVFINANQSLAFQQSSANIQNSGLFGIDYIVRDLRRANIDSNSAAMTIDTLHGGVVFNNTNISKVTMTNGEDVNALLTKSSIGPSNFKNLKSDQIVIQYKNTIGSQFNCEGVKVLPNQFVVQRYFLKEEKAAATADQYRPLSLRCKATVYTGDSVTSLDLSGDGEMLIPNVDHFRVLLGIARDNEIKNAAGVVTKKKDGVMDDFLYVSPSEYIKLIDKPQIVSIQLGILVRSPESVANGTELTKFTVLDLQNKELLTDPDKSKYLRQVITQTVALRNGFGVENRAE</sequence>
<dbReference type="GO" id="GO:0043683">
    <property type="term" value="P:type IV pilus assembly"/>
    <property type="evidence" value="ECO:0007669"/>
    <property type="project" value="InterPro"/>
</dbReference>
<dbReference type="SUPFAM" id="SSF54523">
    <property type="entry name" value="Pili subunits"/>
    <property type="match status" value="1"/>
</dbReference>
<comment type="caution">
    <text evidence="2">The sequence shown here is derived from an EMBL/GenBank/DDBJ whole genome shotgun (WGS) entry which is preliminary data.</text>
</comment>
<evidence type="ECO:0000313" key="2">
    <source>
        <dbReference type="EMBL" id="MDV4316772.1"/>
    </source>
</evidence>
<dbReference type="NCBIfam" id="TIGR02532">
    <property type="entry name" value="IV_pilin_GFxxxE"/>
    <property type="match status" value="1"/>
</dbReference>
<protein>
    <submittedName>
        <fullName evidence="2">PilW family protein</fullName>
    </submittedName>
</protein>
<name>A0AAW8Z795_9GAMM</name>
<keyword evidence="1" id="KW-0472">Membrane</keyword>
<dbReference type="Pfam" id="PF16074">
    <property type="entry name" value="PilW"/>
    <property type="match status" value="1"/>
</dbReference>